<sequence length="164" mass="17730">KTFQKRGQSNEVALSEDGSVKTSGSARAKGGSSSYSKEAVDPVADARAYAFANSPRVTGLEHTAPKYDELTKPVRVPVPAMCIQRREKASGAVTCKCYTQQGTPMNVDPLMCVGFARDGFFQEFETERMAGAKPEQRPQSEPVHQLAQLDVPASSRVVVIPDIP</sequence>
<proteinExistence type="predicted"/>
<dbReference type="EMBL" id="BKCJ011467857">
    <property type="protein sequence ID" value="GFD36145.1"/>
    <property type="molecule type" value="Genomic_DNA"/>
</dbReference>
<feature type="non-terminal residue" evidence="2">
    <location>
        <position position="164"/>
    </location>
</feature>
<reference evidence="2" key="1">
    <citation type="journal article" date="2019" name="Sci. Rep.">
        <title>Draft genome of Tanacetum cinerariifolium, the natural source of mosquito coil.</title>
        <authorList>
            <person name="Yamashiro T."/>
            <person name="Shiraishi A."/>
            <person name="Satake H."/>
            <person name="Nakayama K."/>
        </authorList>
    </citation>
    <scope>NUCLEOTIDE SEQUENCE</scope>
</reference>
<feature type="compositionally biased region" description="Polar residues" evidence="1">
    <location>
        <begin position="1"/>
        <end position="12"/>
    </location>
</feature>
<protein>
    <submittedName>
        <fullName evidence="2">Uncharacterized protein</fullName>
    </submittedName>
</protein>
<evidence type="ECO:0000313" key="2">
    <source>
        <dbReference type="EMBL" id="GFD36145.1"/>
    </source>
</evidence>
<feature type="region of interest" description="Disordered" evidence="1">
    <location>
        <begin position="1"/>
        <end position="39"/>
    </location>
</feature>
<organism evidence="2">
    <name type="scientific">Tanacetum cinerariifolium</name>
    <name type="common">Dalmatian daisy</name>
    <name type="synonym">Chrysanthemum cinerariifolium</name>
    <dbReference type="NCBI Taxonomy" id="118510"/>
    <lineage>
        <taxon>Eukaryota</taxon>
        <taxon>Viridiplantae</taxon>
        <taxon>Streptophyta</taxon>
        <taxon>Embryophyta</taxon>
        <taxon>Tracheophyta</taxon>
        <taxon>Spermatophyta</taxon>
        <taxon>Magnoliopsida</taxon>
        <taxon>eudicotyledons</taxon>
        <taxon>Gunneridae</taxon>
        <taxon>Pentapetalae</taxon>
        <taxon>asterids</taxon>
        <taxon>campanulids</taxon>
        <taxon>Asterales</taxon>
        <taxon>Asteraceae</taxon>
        <taxon>Asteroideae</taxon>
        <taxon>Anthemideae</taxon>
        <taxon>Anthemidinae</taxon>
        <taxon>Tanacetum</taxon>
    </lineage>
</organism>
<gene>
    <name evidence="2" type="ORF">Tci_908114</name>
</gene>
<feature type="non-terminal residue" evidence="2">
    <location>
        <position position="1"/>
    </location>
</feature>
<evidence type="ECO:0000256" key="1">
    <source>
        <dbReference type="SAM" id="MobiDB-lite"/>
    </source>
</evidence>
<dbReference type="AlphaFoldDB" id="A0A699VKM1"/>
<name>A0A699VKM1_TANCI</name>
<comment type="caution">
    <text evidence="2">The sequence shown here is derived from an EMBL/GenBank/DDBJ whole genome shotgun (WGS) entry which is preliminary data.</text>
</comment>
<feature type="compositionally biased region" description="Low complexity" evidence="1">
    <location>
        <begin position="23"/>
        <end position="37"/>
    </location>
</feature>
<accession>A0A699VKM1</accession>